<keyword evidence="2" id="KW-1185">Reference proteome</keyword>
<proteinExistence type="predicted"/>
<gene>
    <name evidence="1" type="ORF">OUZ56_002488</name>
</gene>
<dbReference type="EMBL" id="JAOYFB010000036">
    <property type="protein sequence ID" value="KAK4020521.1"/>
    <property type="molecule type" value="Genomic_DNA"/>
</dbReference>
<sequence>MDLAWTNRDLIKTKQELQACVNRDRTKVPNPTERYIAEQSVDEKVVNDVKISKDPDAFVGDDEVLTELDETSIGFNDFFLPNTIPLTNGNRKSLGQNLRKCCNPKTEQLNYQSVIPMGSPASQGDSLNAELKRTGRKIKLLEERDAARSKLRAIDEKCETGETALAKKSANNELRQKMKARLRAVKTAQSNKPDSSEW</sequence>
<accession>A0ABR0A5X5</accession>
<evidence type="ECO:0000313" key="1">
    <source>
        <dbReference type="EMBL" id="KAK4020521.1"/>
    </source>
</evidence>
<evidence type="ECO:0000313" key="2">
    <source>
        <dbReference type="Proteomes" id="UP001234178"/>
    </source>
</evidence>
<organism evidence="1 2">
    <name type="scientific">Daphnia magna</name>
    <dbReference type="NCBI Taxonomy" id="35525"/>
    <lineage>
        <taxon>Eukaryota</taxon>
        <taxon>Metazoa</taxon>
        <taxon>Ecdysozoa</taxon>
        <taxon>Arthropoda</taxon>
        <taxon>Crustacea</taxon>
        <taxon>Branchiopoda</taxon>
        <taxon>Diplostraca</taxon>
        <taxon>Cladocera</taxon>
        <taxon>Anomopoda</taxon>
        <taxon>Daphniidae</taxon>
        <taxon>Daphnia</taxon>
    </lineage>
</organism>
<reference evidence="1 2" key="1">
    <citation type="journal article" date="2023" name="Nucleic Acids Res.">
        <title>The hologenome of Daphnia magna reveals possible DNA methylation and microbiome-mediated evolution of the host genome.</title>
        <authorList>
            <person name="Chaturvedi A."/>
            <person name="Li X."/>
            <person name="Dhandapani V."/>
            <person name="Marshall H."/>
            <person name="Kissane S."/>
            <person name="Cuenca-Cambronero M."/>
            <person name="Asole G."/>
            <person name="Calvet F."/>
            <person name="Ruiz-Romero M."/>
            <person name="Marangio P."/>
            <person name="Guigo R."/>
            <person name="Rago D."/>
            <person name="Mirbahai L."/>
            <person name="Eastwood N."/>
            <person name="Colbourne J.K."/>
            <person name="Zhou J."/>
            <person name="Mallon E."/>
            <person name="Orsini L."/>
        </authorList>
    </citation>
    <scope>NUCLEOTIDE SEQUENCE [LARGE SCALE GENOMIC DNA]</scope>
    <source>
        <strain evidence="1">LRV0_1</strain>
    </source>
</reference>
<name>A0ABR0A5X5_9CRUS</name>
<protein>
    <submittedName>
        <fullName evidence="1">Uncharacterized protein</fullName>
    </submittedName>
</protein>
<dbReference type="Proteomes" id="UP001234178">
    <property type="component" value="Unassembled WGS sequence"/>
</dbReference>
<comment type="caution">
    <text evidence="1">The sequence shown here is derived from an EMBL/GenBank/DDBJ whole genome shotgun (WGS) entry which is preliminary data.</text>
</comment>